<protein>
    <submittedName>
        <fullName evidence="1">Uncharacterized protein</fullName>
    </submittedName>
</protein>
<feature type="non-terminal residue" evidence="1">
    <location>
        <position position="1"/>
    </location>
</feature>
<gene>
    <name evidence="1" type="ORF">S03H2_67502</name>
</gene>
<comment type="caution">
    <text evidence="1">The sequence shown here is derived from an EMBL/GenBank/DDBJ whole genome shotgun (WGS) entry which is preliminary data.</text>
</comment>
<dbReference type="EMBL" id="BARU01044210">
    <property type="protein sequence ID" value="GAH76649.1"/>
    <property type="molecule type" value="Genomic_DNA"/>
</dbReference>
<evidence type="ECO:0000313" key="1">
    <source>
        <dbReference type="EMBL" id="GAH76649.1"/>
    </source>
</evidence>
<proteinExistence type="predicted"/>
<sequence length="47" mass="5423">GQWTAEEITPPDALKAYLESKKIPPERAKILLQYGERLIQEQRTKQG</sequence>
<organism evidence="1">
    <name type="scientific">marine sediment metagenome</name>
    <dbReference type="NCBI Taxonomy" id="412755"/>
    <lineage>
        <taxon>unclassified sequences</taxon>
        <taxon>metagenomes</taxon>
        <taxon>ecological metagenomes</taxon>
    </lineage>
</organism>
<reference evidence="1" key="1">
    <citation type="journal article" date="2014" name="Front. Microbiol.">
        <title>High frequency of phylogenetically diverse reductive dehalogenase-homologous genes in deep subseafloor sedimentary metagenomes.</title>
        <authorList>
            <person name="Kawai M."/>
            <person name="Futagami T."/>
            <person name="Toyoda A."/>
            <person name="Takaki Y."/>
            <person name="Nishi S."/>
            <person name="Hori S."/>
            <person name="Arai W."/>
            <person name="Tsubouchi T."/>
            <person name="Morono Y."/>
            <person name="Uchiyama I."/>
            <person name="Ito T."/>
            <person name="Fujiyama A."/>
            <person name="Inagaki F."/>
            <person name="Takami H."/>
        </authorList>
    </citation>
    <scope>NUCLEOTIDE SEQUENCE</scope>
    <source>
        <strain evidence="1">Expedition CK06-06</strain>
    </source>
</reference>
<dbReference type="AlphaFoldDB" id="X1JE85"/>
<name>X1JE85_9ZZZZ</name>
<accession>X1JE85</accession>